<evidence type="ECO:0000259" key="1">
    <source>
        <dbReference type="PROSITE" id="PS51186"/>
    </source>
</evidence>
<dbReference type="InterPro" id="IPR000182">
    <property type="entry name" value="GNAT_dom"/>
</dbReference>
<gene>
    <name evidence="2" type="ORF">I8J34_04290</name>
</gene>
<comment type="caution">
    <text evidence="2">The sequence shown here is derived from an EMBL/GenBank/DDBJ whole genome shotgun (WGS) entry which is preliminary data.</text>
</comment>
<dbReference type="InterPro" id="IPR013653">
    <property type="entry name" value="GCN5-like_dom"/>
</dbReference>
<evidence type="ECO:0000313" key="2">
    <source>
        <dbReference type="EMBL" id="MBT0960386.1"/>
    </source>
</evidence>
<organism evidence="2 3">
    <name type="scientific">Denitromonas iodatirespirans</name>
    <dbReference type="NCBI Taxonomy" id="2795389"/>
    <lineage>
        <taxon>Bacteria</taxon>
        <taxon>Pseudomonadati</taxon>
        <taxon>Pseudomonadota</taxon>
        <taxon>Betaproteobacteria</taxon>
        <taxon>Rhodocyclales</taxon>
        <taxon>Zoogloeaceae</taxon>
        <taxon>Denitromonas</taxon>
    </lineage>
</organism>
<dbReference type="EMBL" id="JAEKFT010000004">
    <property type="protein sequence ID" value="MBT0960386.1"/>
    <property type="molecule type" value="Genomic_DNA"/>
</dbReference>
<dbReference type="PROSITE" id="PS51186">
    <property type="entry name" value="GNAT"/>
    <property type="match status" value="1"/>
</dbReference>
<protein>
    <submittedName>
        <fullName evidence="2">GNAT family N-acetyltransferase</fullName>
    </submittedName>
</protein>
<reference evidence="3" key="1">
    <citation type="journal article" date="2022" name="ISME J.">
        <title>Genetic and phylogenetic analysis of dissimilatory iodate-reducing bacteria identifies potential niches across the world's oceans.</title>
        <authorList>
            <person name="Reyes-Umana V."/>
            <person name="Henning Z."/>
            <person name="Lee K."/>
            <person name="Barnum T.P."/>
            <person name="Coates J.D."/>
        </authorList>
    </citation>
    <scope>NUCLEOTIDE SEQUENCE [LARGE SCALE GENOMIC DNA]</scope>
    <source>
        <strain evidence="3">IR12</strain>
    </source>
</reference>
<sequence>MAMNELLDNITWHTLSGPHADFSIGTATIRRYAPGFSPILASADTEAPDLAALAPFCQSGEHLYCADWSGVVSAGWQLEAESRMFRMVWAGELPEDAHAAGMAPLTAEHGEQALALAKLTQPGPFGPRTIELGDYLGCFADGRLVAMAGERMQAGRYREISGVCTHPDYQARGMARRLMLALIRRQMQRGETPFLHVMCDNTTAHGLYQRMGFEDYSEVPVRVISRL</sequence>
<dbReference type="GO" id="GO:0016747">
    <property type="term" value="F:acyltransferase activity, transferring groups other than amino-acyl groups"/>
    <property type="evidence" value="ECO:0007669"/>
    <property type="project" value="InterPro"/>
</dbReference>
<evidence type="ECO:0000313" key="3">
    <source>
        <dbReference type="Proteomes" id="UP000694660"/>
    </source>
</evidence>
<dbReference type="AlphaFoldDB" id="A0A944HBL4"/>
<dbReference type="InterPro" id="IPR016181">
    <property type="entry name" value="Acyl_CoA_acyltransferase"/>
</dbReference>
<dbReference type="SUPFAM" id="SSF55729">
    <property type="entry name" value="Acyl-CoA N-acyltransferases (Nat)"/>
    <property type="match status" value="1"/>
</dbReference>
<name>A0A944HBL4_DENI1</name>
<dbReference type="Pfam" id="PF08445">
    <property type="entry name" value="FR47"/>
    <property type="match status" value="1"/>
</dbReference>
<accession>A0A944HBL4</accession>
<keyword evidence="3" id="KW-1185">Reference proteome</keyword>
<dbReference type="CDD" id="cd04301">
    <property type="entry name" value="NAT_SF"/>
    <property type="match status" value="1"/>
</dbReference>
<dbReference type="Gene3D" id="3.40.630.30">
    <property type="match status" value="1"/>
</dbReference>
<dbReference type="Proteomes" id="UP000694660">
    <property type="component" value="Unassembled WGS sequence"/>
</dbReference>
<feature type="domain" description="N-acetyltransferase" evidence="1">
    <location>
        <begin position="100"/>
        <end position="227"/>
    </location>
</feature>
<proteinExistence type="predicted"/>